<organism evidence="1 2">
    <name type="scientific">Clostridium gasigenes</name>
    <dbReference type="NCBI Taxonomy" id="94869"/>
    <lineage>
        <taxon>Bacteria</taxon>
        <taxon>Bacillati</taxon>
        <taxon>Bacillota</taxon>
        <taxon>Clostridia</taxon>
        <taxon>Eubacteriales</taxon>
        <taxon>Clostridiaceae</taxon>
        <taxon>Clostridium</taxon>
    </lineage>
</organism>
<keyword evidence="2" id="KW-1185">Reference proteome</keyword>
<dbReference type="RefSeq" id="WP_089966623.1">
    <property type="nucleotide sequence ID" value="NZ_FNJM01000002.1"/>
</dbReference>
<dbReference type="OrthoDB" id="1911092at2"/>
<protein>
    <submittedName>
        <fullName evidence="1">Uncharacterized protein</fullName>
    </submittedName>
</protein>
<accession>A0A1H0PQT0</accession>
<gene>
    <name evidence="1" type="ORF">SAMN04488529_10240</name>
</gene>
<evidence type="ECO:0000313" key="1">
    <source>
        <dbReference type="EMBL" id="SDP07521.1"/>
    </source>
</evidence>
<dbReference type="EMBL" id="FNJM01000002">
    <property type="protein sequence ID" value="SDP07521.1"/>
    <property type="molecule type" value="Genomic_DNA"/>
</dbReference>
<proteinExistence type="predicted"/>
<dbReference type="AlphaFoldDB" id="A0A1H0PQT0"/>
<sequence>MHKKTYLPLVKTGYAPPKEALVSYAPDGSSTPLPNTVTDDIAVNNISNVEFDNTEDFNVDEDITVNP</sequence>
<evidence type="ECO:0000313" key="2">
    <source>
        <dbReference type="Proteomes" id="UP000198597"/>
    </source>
</evidence>
<dbReference type="Proteomes" id="UP000198597">
    <property type="component" value="Unassembled WGS sequence"/>
</dbReference>
<reference evidence="1 2" key="1">
    <citation type="submission" date="2016-10" db="EMBL/GenBank/DDBJ databases">
        <authorList>
            <person name="de Groot N.N."/>
        </authorList>
    </citation>
    <scope>NUCLEOTIDE SEQUENCE [LARGE SCALE GENOMIC DNA]</scope>
    <source>
        <strain evidence="1 2">DSM 12272</strain>
    </source>
</reference>
<name>A0A1H0PQT0_9CLOT</name>